<dbReference type="EMBL" id="CP093313">
    <property type="protein sequence ID" value="UWZ84930.1"/>
    <property type="molecule type" value="Genomic_DNA"/>
</dbReference>
<feature type="compositionally biased region" description="Low complexity" evidence="1">
    <location>
        <begin position="50"/>
        <end position="79"/>
    </location>
</feature>
<dbReference type="KEGG" id="orp:MOP44_03080"/>
<feature type="region of interest" description="Disordered" evidence="1">
    <location>
        <begin position="37"/>
        <end position="91"/>
    </location>
</feature>
<reference evidence="2" key="1">
    <citation type="submission" date="2021-04" db="EMBL/GenBank/DDBJ databases">
        <title>Phylogenetic analysis of Acidobacteriaceae.</title>
        <authorList>
            <person name="Qiu L."/>
            <person name="Zhang Q."/>
        </authorList>
    </citation>
    <scope>NUCLEOTIDE SEQUENCE</scope>
    <source>
        <strain evidence="2">DSM 25168</strain>
    </source>
</reference>
<proteinExistence type="predicted"/>
<dbReference type="Proteomes" id="UP001059380">
    <property type="component" value="Chromosome"/>
</dbReference>
<organism evidence="2 3">
    <name type="scientific">Occallatibacter riparius</name>
    <dbReference type="NCBI Taxonomy" id="1002689"/>
    <lineage>
        <taxon>Bacteria</taxon>
        <taxon>Pseudomonadati</taxon>
        <taxon>Acidobacteriota</taxon>
        <taxon>Terriglobia</taxon>
        <taxon>Terriglobales</taxon>
        <taxon>Acidobacteriaceae</taxon>
        <taxon>Occallatibacter</taxon>
    </lineage>
</organism>
<name>A0A9J7BT60_9BACT</name>
<evidence type="ECO:0000256" key="1">
    <source>
        <dbReference type="SAM" id="MobiDB-lite"/>
    </source>
</evidence>
<accession>A0A9J7BT60</accession>
<dbReference type="AlphaFoldDB" id="A0A9J7BT60"/>
<evidence type="ECO:0000313" key="2">
    <source>
        <dbReference type="EMBL" id="UWZ84930.1"/>
    </source>
</evidence>
<protein>
    <submittedName>
        <fullName evidence="2">Uncharacterized protein</fullName>
    </submittedName>
</protein>
<keyword evidence="3" id="KW-1185">Reference proteome</keyword>
<gene>
    <name evidence="2" type="ORF">MOP44_03080</name>
</gene>
<dbReference type="RefSeq" id="WP_260794436.1">
    <property type="nucleotide sequence ID" value="NZ_CP093313.1"/>
</dbReference>
<sequence length="582" mass="63801">MKKQFGAAVKRSFDRALGYVLVAGLATGLVWGAGAAAAQENPQTAPPGQTPAAPAKPGLQKRPSQSSGQSAAQSSGQDSADTKKPEKRITPDEAKELFALVDQLMQFSSEETGLPVKSQVKRQLTSRAEVESYLKEKFDEDESAKRMQRGEIVLKKFGLLDHDFDLKPFLLDLLKEQIEAYYDSKTKTVNMLDWVDVEEQKPVLAHELTHALQDQHVDLEKWGDQTPDEVSTDYKDDIDHLSKDEMDTAREAVTEGQATAVMMDNILKPMGKSLIKDPEVVEYIKHQMVGTSDSPVMARAPLLLSESLLFPYREGLSFVQDVWMDKGQGQAFAGALDRPPSSTWEIINPREFEKAKIPMVPLMPDIHPLLDKVYKPYDIGQVGELDLHILTQLFGGESAARDLTPAWDGGIYWAGQRLSAKTPAEQASTKSISLFYLSAWKSNEAATAFAQLYAKSLGRKYSGLKKDVAAQRTLPAEAPSGTVEQVFTTDEGPVTITTRGKLVMVAESFDLPMARKLTQMVLDAQGTGDMRQARMIKPVLPGAPDRGMRTLSGGFVKLFAESGVMKAAVAPAVRLAAPSTPF</sequence>
<evidence type="ECO:0000313" key="3">
    <source>
        <dbReference type="Proteomes" id="UP001059380"/>
    </source>
</evidence>
<feature type="compositionally biased region" description="Basic and acidic residues" evidence="1">
    <location>
        <begin position="80"/>
        <end position="91"/>
    </location>
</feature>